<keyword evidence="4" id="KW-0052">Apoplast</keyword>
<keyword evidence="6" id="KW-0372">Hormone</keyword>
<evidence type="ECO:0000256" key="1">
    <source>
        <dbReference type="ARBA" id="ARBA00004271"/>
    </source>
</evidence>
<proteinExistence type="inferred from homology"/>
<dbReference type="GO" id="GO:0006995">
    <property type="term" value="P:cellular response to nitrogen starvation"/>
    <property type="evidence" value="ECO:0007669"/>
    <property type="project" value="UniProtKB-ARBA"/>
</dbReference>
<dbReference type="GO" id="GO:2000280">
    <property type="term" value="P:regulation of root development"/>
    <property type="evidence" value="ECO:0007669"/>
    <property type="project" value="TreeGrafter"/>
</dbReference>
<evidence type="ECO:0000256" key="5">
    <source>
        <dbReference type="ARBA" id="ARBA00022525"/>
    </source>
</evidence>
<evidence type="ECO:0000256" key="2">
    <source>
        <dbReference type="ARBA" id="ARBA00008963"/>
    </source>
</evidence>
<evidence type="ECO:0000256" key="10">
    <source>
        <dbReference type="SAM" id="SignalP"/>
    </source>
</evidence>
<dbReference type="OrthoDB" id="1863260at2759"/>
<evidence type="ECO:0000256" key="8">
    <source>
        <dbReference type="ARBA" id="ARBA00023278"/>
    </source>
</evidence>
<feature type="signal peptide" evidence="10">
    <location>
        <begin position="1"/>
        <end position="30"/>
    </location>
</feature>
<feature type="compositionally biased region" description="Pro residues" evidence="9">
    <location>
        <begin position="68"/>
        <end position="79"/>
    </location>
</feature>
<sequence length="108" mass="11709">MESSMGQKKTLYACVFVMMLFFLGFNCVHGRTLKVDDKVNGGRDDSKTMMALEKHNDMIVDEKVVQFSPPPPPPPPPSPSQSGGKGAEDFRPTTPGHSPGIGHSLSHN</sequence>
<evidence type="ECO:0000256" key="3">
    <source>
        <dbReference type="ARBA" id="ARBA00022473"/>
    </source>
</evidence>
<evidence type="ECO:0000256" key="7">
    <source>
        <dbReference type="ARBA" id="ARBA00022729"/>
    </source>
</evidence>
<dbReference type="GO" id="GO:0048046">
    <property type="term" value="C:apoplast"/>
    <property type="evidence" value="ECO:0007669"/>
    <property type="project" value="UniProtKB-SubCell"/>
</dbReference>
<dbReference type="GO" id="GO:1902025">
    <property type="term" value="P:nitrate import"/>
    <property type="evidence" value="ECO:0007669"/>
    <property type="project" value="TreeGrafter"/>
</dbReference>
<dbReference type="InterPro" id="IPR033250">
    <property type="entry name" value="CEP"/>
</dbReference>
<feature type="region of interest" description="Disordered" evidence="9">
    <location>
        <begin position="61"/>
        <end position="108"/>
    </location>
</feature>
<keyword evidence="5" id="KW-0964">Secreted</keyword>
<dbReference type="GO" id="GO:1901371">
    <property type="term" value="P:regulation of leaf morphogenesis"/>
    <property type="evidence" value="ECO:0007669"/>
    <property type="project" value="TreeGrafter"/>
</dbReference>
<reference evidence="11 12" key="1">
    <citation type="submission" date="2020-12" db="EMBL/GenBank/DDBJ databases">
        <title>Concerted genomic and epigenomic changes stabilize Arabidopsis allopolyploids.</title>
        <authorList>
            <person name="Chen Z."/>
        </authorList>
    </citation>
    <scope>NUCLEOTIDE SEQUENCE [LARGE SCALE GENOMIC DNA]</scope>
    <source>
        <strain evidence="11">As9502</strain>
        <tissue evidence="11">Leaf</tissue>
    </source>
</reference>
<name>A0A8T1XZ92_ARASU</name>
<comment type="subcellular location">
    <subcellularLocation>
        <location evidence="1">Secreted</location>
        <location evidence="1">Extracellular space</location>
        <location evidence="1">Apoplast</location>
    </subcellularLocation>
</comment>
<dbReference type="Proteomes" id="UP000694251">
    <property type="component" value="Chromosome 13"/>
</dbReference>
<dbReference type="GO" id="GO:0048364">
    <property type="term" value="P:root development"/>
    <property type="evidence" value="ECO:0007669"/>
    <property type="project" value="InterPro"/>
</dbReference>
<comment type="caution">
    <text evidence="11">The sequence shown here is derived from an EMBL/GenBank/DDBJ whole genome shotgun (WGS) entry which is preliminary data.</text>
</comment>
<gene>
    <name evidence="11" type="ORF">ISN44_As13g031150</name>
</gene>
<dbReference type="GO" id="GO:0005179">
    <property type="term" value="F:hormone activity"/>
    <property type="evidence" value="ECO:0007669"/>
    <property type="project" value="UniProtKB-KW"/>
</dbReference>
<protein>
    <submittedName>
        <fullName evidence="11">Uncharacterized protein</fullName>
    </submittedName>
</protein>
<keyword evidence="7 10" id="KW-0732">Signal</keyword>
<comment type="similarity">
    <text evidence="2">Belongs to the C-terminally encoded plant signaling peptide (CEP) family.</text>
</comment>
<keyword evidence="3" id="KW-0217">Developmental protein</keyword>
<keyword evidence="12" id="KW-1185">Reference proteome</keyword>
<organism evidence="11 12">
    <name type="scientific">Arabidopsis suecica</name>
    <name type="common">Swedish thale-cress</name>
    <name type="synonym">Cardaminopsis suecica</name>
    <dbReference type="NCBI Taxonomy" id="45249"/>
    <lineage>
        <taxon>Eukaryota</taxon>
        <taxon>Viridiplantae</taxon>
        <taxon>Streptophyta</taxon>
        <taxon>Embryophyta</taxon>
        <taxon>Tracheophyta</taxon>
        <taxon>Spermatophyta</taxon>
        <taxon>Magnoliopsida</taxon>
        <taxon>eudicotyledons</taxon>
        <taxon>Gunneridae</taxon>
        <taxon>Pentapetalae</taxon>
        <taxon>rosids</taxon>
        <taxon>malvids</taxon>
        <taxon>Brassicales</taxon>
        <taxon>Brassicaceae</taxon>
        <taxon>Camelineae</taxon>
        <taxon>Arabidopsis</taxon>
    </lineage>
</organism>
<feature type="chain" id="PRO_5035801325" evidence="10">
    <location>
        <begin position="31"/>
        <end position="108"/>
    </location>
</feature>
<evidence type="ECO:0000313" key="11">
    <source>
        <dbReference type="EMBL" id="KAG7539468.1"/>
    </source>
</evidence>
<keyword evidence="8" id="KW-0379">Hydroxylation</keyword>
<accession>A0A8T1XZ92</accession>
<evidence type="ECO:0000256" key="4">
    <source>
        <dbReference type="ARBA" id="ARBA00022523"/>
    </source>
</evidence>
<dbReference type="EMBL" id="JAEFBJ010000013">
    <property type="protein sequence ID" value="KAG7539468.1"/>
    <property type="molecule type" value="Genomic_DNA"/>
</dbReference>
<evidence type="ECO:0000313" key="12">
    <source>
        <dbReference type="Proteomes" id="UP000694251"/>
    </source>
</evidence>
<dbReference type="PANTHER" id="PTHR33348">
    <property type="entry name" value="PRECURSOR OF CEP5"/>
    <property type="match status" value="1"/>
</dbReference>
<evidence type="ECO:0000256" key="9">
    <source>
        <dbReference type="SAM" id="MobiDB-lite"/>
    </source>
</evidence>
<dbReference type="AlphaFoldDB" id="A0A8T1XZ92"/>
<evidence type="ECO:0000256" key="6">
    <source>
        <dbReference type="ARBA" id="ARBA00022702"/>
    </source>
</evidence>
<dbReference type="PANTHER" id="PTHR33348:SF39">
    <property type="entry name" value="PRECURSOR OF CEP5"/>
    <property type="match status" value="1"/>
</dbReference>